<dbReference type="AlphaFoldDB" id="A0A915YP42"/>
<evidence type="ECO:0000256" key="6">
    <source>
        <dbReference type="SAM" id="MobiDB-lite"/>
    </source>
</evidence>
<keyword evidence="5" id="KW-0539">Nucleus</keyword>
<dbReference type="VEuPathDB" id="FungiDB:RhiirFUN_019301"/>
<keyword evidence="4" id="KW-0862">Zinc</keyword>
<dbReference type="PANTHER" id="PTHR46481:SF10">
    <property type="entry name" value="ZINC FINGER BED DOMAIN-CONTAINING PROTEIN 39"/>
    <property type="match status" value="1"/>
</dbReference>
<dbReference type="GO" id="GO:0005634">
    <property type="term" value="C:nucleus"/>
    <property type="evidence" value="ECO:0007669"/>
    <property type="project" value="UniProtKB-SubCell"/>
</dbReference>
<reference evidence="8" key="1">
    <citation type="submission" date="2020-05" db="EMBL/GenBank/DDBJ databases">
        <authorList>
            <person name="Rincon C."/>
            <person name="Sanders R I."/>
            <person name="Robbins C."/>
            <person name="Chaturvedi A."/>
        </authorList>
    </citation>
    <scope>NUCLEOTIDE SEQUENCE</scope>
    <source>
        <strain evidence="8">CHB12</strain>
    </source>
</reference>
<evidence type="ECO:0000256" key="3">
    <source>
        <dbReference type="ARBA" id="ARBA00022771"/>
    </source>
</evidence>
<evidence type="ECO:0000313" key="8">
    <source>
        <dbReference type="EMBL" id="CAB5300802.1"/>
    </source>
</evidence>
<evidence type="ECO:0000313" key="9">
    <source>
        <dbReference type="Proteomes" id="UP000684084"/>
    </source>
</evidence>
<dbReference type="PANTHER" id="PTHR46481">
    <property type="entry name" value="ZINC FINGER BED DOMAIN-CONTAINING PROTEIN 4"/>
    <property type="match status" value="1"/>
</dbReference>
<dbReference type="GO" id="GO:0008270">
    <property type="term" value="F:zinc ion binding"/>
    <property type="evidence" value="ECO:0007669"/>
    <property type="project" value="UniProtKB-KW"/>
</dbReference>
<accession>A0A915YP42</accession>
<organism evidence="8 9">
    <name type="scientific">Rhizophagus irregularis</name>
    <dbReference type="NCBI Taxonomy" id="588596"/>
    <lineage>
        <taxon>Eukaryota</taxon>
        <taxon>Fungi</taxon>
        <taxon>Fungi incertae sedis</taxon>
        <taxon>Mucoromycota</taxon>
        <taxon>Glomeromycotina</taxon>
        <taxon>Glomeromycetes</taxon>
        <taxon>Glomerales</taxon>
        <taxon>Glomeraceae</taxon>
        <taxon>Rhizophagus</taxon>
    </lineage>
</organism>
<evidence type="ECO:0000256" key="4">
    <source>
        <dbReference type="ARBA" id="ARBA00022833"/>
    </source>
</evidence>
<dbReference type="InterPro" id="IPR052035">
    <property type="entry name" value="ZnF_BED_domain_contain"/>
</dbReference>
<gene>
    <name evidence="8" type="ORF">CHRIB12_LOCUS835</name>
</gene>
<evidence type="ECO:0000256" key="5">
    <source>
        <dbReference type="ARBA" id="ARBA00023242"/>
    </source>
</evidence>
<dbReference type="EMBL" id="CAGKOT010000001">
    <property type="protein sequence ID" value="CAB5300802.1"/>
    <property type="molecule type" value="Genomic_DNA"/>
</dbReference>
<keyword evidence="2" id="KW-0479">Metal-binding</keyword>
<keyword evidence="3" id="KW-0863">Zinc-finger</keyword>
<feature type="domain" description="HAT C-terminal dimerisation" evidence="7">
    <location>
        <begin position="274"/>
        <end position="353"/>
    </location>
</feature>
<dbReference type="InterPro" id="IPR008906">
    <property type="entry name" value="HATC_C_dom"/>
</dbReference>
<evidence type="ECO:0000259" key="7">
    <source>
        <dbReference type="Pfam" id="PF05699"/>
    </source>
</evidence>
<dbReference type="GO" id="GO:0046983">
    <property type="term" value="F:protein dimerization activity"/>
    <property type="evidence" value="ECO:0007669"/>
    <property type="project" value="InterPro"/>
</dbReference>
<protein>
    <recommendedName>
        <fullName evidence="7">HAT C-terminal dimerisation domain-containing protein</fullName>
    </recommendedName>
</protein>
<sequence>MRNVSTDLLLKSDRASQKEGEKLERLCLSPDEKIFLQKMIVTLEPFETITRKISGAKYPTLSLVVPYMYLLKNNFAPNEEENETLDTYLSLIYGSNGEEEDSDVASDDEYIPSDGTRQYWQHSHRQFHHQRRGNTRNRGQSRGRGCRRGGASTSHPVESNLDDINTVEYLQPVNTEGLLQKVCAAIFLSLDELWTVPSNIMLVATFLDSRFKNFDWCNGNGKDEAKQLVQELYNAKKDFLPRNSINSIISSSDDDDDIFKALKVNKERVQDDDEVMLYLQQKQVRLKDDPLKWWSVNEITLPILAQIARKYLSIPAASVPSERLFSDAGNHISARRTRLSPELVNKMLFLKRNSDIFDIFPPLN</sequence>
<comment type="subcellular location">
    <subcellularLocation>
        <location evidence="1">Nucleus</location>
    </subcellularLocation>
</comment>
<dbReference type="OrthoDB" id="2427034at2759"/>
<comment type="caution">
    <text evidence="8">The sequence shown here is derived from an EMBL/GenBank/DDBJ whole genome shotgun (WGS) entry which is preliminary data.</text>
</comment>
<feature type="compositionally biased region" description="Basic residues" evidence="6">
    <location>
        <begin position="122"/>
        <end position="147"/>
    </location>
</feature>
<dbReference type="Proteomes" id="UP000684084">
    <property type="component" value="Unassembled WGS sequence"/>
</dbReference>
<name>A0A915YP42_9GLOM</name>
<evidence type="ECO:0000256" key="1">
    <source>
        <dbReference type="ARBA" id="ARBA00004123"/>
    </source>
</evidence>
<proteinExistence type="predicted"/>
<dbReference type="Pfam" id="PF05699">
    <property type="entry name" value="Dimer_Tnp_hAT"/>
    <property type="match status" value="1"/>
</dbReference>
<evidence type="ECO:0000256" key="2">
    <source>
        <dbReference type="ARBA" id="ARBA00022723"/>
    </source>
</evidence>
<feature type="region of interest" description="Disordered" evidence="6">
    <location>
        <begin position="122"/>
        <end position="158"/>
    </location>
</feature>